<sequence>MKSLLSTYQRYFILYASLLLIGCAPLFYWVMEFCYAEDLDELIEYRTHDFTHNQLPELTKQDIPMWNKYNYDLQIIPHDTAILVNEPQLISFFNPAEGYEVGYRTLYTPITIENQPYLLLSRIAMVEPIDLFHTLLYEYGLIVLIFFLSIVLIQKLLAKKLWSPFYQTLNQIEHYNLEKGHVPVFKPTKTLEFNRLNNNLQHLIENNLAVFKQQRVFIDNASHELQTPLAIFRSQLDLLLQDTDLTQKQMHLLQSLYNVSSRFNRLNKNLLLLAKIENNQFQQFQHINLAELLATQWSFFEELAAEKEIQITQTLDATINVEGIYFLLESLFSNLLSNAIKYCPTGGCIHLHLDATGVQLYNTGEAALDPERIFLRFNRATEEKNGTGLGLAIVSEIVKLHQWTIQYSYTANRHCFTILFAKSHVESLHKQ</sequence>
<keyword evidence="3" id="KW-0597">Phosphoprotein</keyword>
<accession>A0A378RQA0</accession>
<dbReference type="InterPro" id="IPR003594">
    <property type="entry name" value="HATPase_dom"/>
</dbReference>
<dbReference type="GO" id="GO:0004721">
    <property type="term" value="F:phosphoprotein phosphatase activity"/>
    <property type="evidence" value="ECO:0007669"/>
    <property type="project" value="TreeGrafter"/>
</dbReference>
<keyword evidence="7" id="KW-0812">Transmembrane</keyword>
<dbReference type="PANTHER" id="PTHR45453">
    <property type="entry name" value="PHOSPHATE REGULON SENSOR PROTEIN PHOR"/>
    <property type="match status" value="1"/>
</dbReference>
<protein>
    <recommendedName>
        <fullName evidence="2">histidine kinase</fullName>
        <ecNumber evidence="2">2.7.13.3</ecNumber>
    </recommendedName>
</protein>
<evidence type="ECO:0000259" key="8">
    <source>
        <dbReference type="PROSITE" id="PS50109"/>
    </source>
</evidence>
<evidence type="ECO:0000256" key="5">
    <source>
        <dbReference type="ARBA" id="ARBA00022777"/>
    </source>
</evidence>
<evidence type="ECO:0000256" key="3">
    <source>
        <dbReference type="ARBA" id="ARBA00022553"/>
    </source>
</evidence>
<evidence type="ECO:0000313" key="9">
    <source>
        <dbReference type="EMBL" id="STZ27840.1"/>
    </source>
</evidence>
<evidence type="ECO:0000256" key="7">
    <source>
        <dbReference type="SAM" id="Phobius"/>
    </source>
</evidence>
<keyword evidence="4 9" id="KW-0808">Transferase</keyword>
<organism evidence="9 10">
    <name type="scientific">Myroides odoratus</name>
    <name type="common">Flavobacterium odoratum</name>
    <dbReference type="NCBI Taxonomy" id="256"/>
    <lineage>
        <taxon>Bacteria</taxon>
        <taxon>Pseudomonadati</taxon>
        <taxon>Bacteroidota</taxon>
        <taxon>Flavobacteriia</taxon>
        <taxon>Flavobacteriales</taxon>
        <taxon>Flavobacteriaceae</taxon>
        <taxon>Myroides</taxon>
    </lineage>
</organism>
<dbReference type="Gene3D" id="3.30.565.10">
    <property type="entry name" value="Histidine kinase-like ATPase, C-terminal domain"/>
    <property type="match status" value="1"/>
</dbReference>
<feature type="domain" description="Histidine kinase" evidence="8">
    <location>
        <begin position="220"/>
        <end position="424"/>
    </location>
</feature>
<name>A0A378RQA0_MYROD</name>
<evidence type="ECO:0000256" key="1">
    <source>
        <dbReference type="ARBA" id="ARBA00000085"/>
    </source>
</evidence>
<proteinExistence type="predicted"/>
<dbReference type="Gene3D" id="1.10.287.130">
    <property type="match status" value="1"/>
</dbReference>
<feature type="transmembrane region" description="Helical" evidence="7">
    <location>
        <begin position="135"/>
        <end position="153"/>
    </location>
</feature>
<reference evidence="9 10" key="1">
    <citation type="submission" date="2018-06" db="EMBL/GenBank/DDBJ databases">
        <authorList>
            <consortium name="Pathogen Informatics"/>
            <person name="Doyle S."/>
        </authorList>
    </citation>
    <scope>NUCLEOTIDE SEQUENCE [LARGE SCALE GENOMIC DNA]</scope>
    <source>
        <strain evidence="9 10">NCTC11179</strain>
    </source>
</reference>
<dbReference type="SUPFAM" id="SSF55874">
    <property type="entry name" value="ATPase domain of HSP90 chaperone/DNA topoisomerase II/histidine kinase"/>
    <property type="match status" value="1"/>
</dbReference>
<keyword evidence="7" id="KW-1133">Transmembrane helix</keyword>
<dbReference type="RefSeq" id="WP_115090702.1">
    <property type="nucleotide sequence ID" value="NZ_CP068107.1"/>
</dbReference>
<dbReference type="GO" id="GO:0016036">
    <property type="term" value="P:cellular response to phosphate starvation"/>
    <property type="evidence" value="ECO:0007669"/>
    <property type="project" value="TreeGrafter"/>
</dbReference>
<dbReference type="PANTHER" id="PTHR45453:SF1">
    <property type="entry name" value="PHOSPHATE REGULON SENSOR PROTEIN PHOR"/>
    <property type="match status" value="1"/>
</dbReference>
<dbReference type="PROSITE" id="PS51257">
    <property type="entry name" value="PROKAR_LIPOPROTEIN"/>
    <property type="match status" value="1"/>
</dbReference>
<dbReference type="InterPro" id="IPR036097">
    <property type="entry name" value="HisK_dim/P_sf"/>
</dbReference>
<dbReference type="EMBL" id="UGQL01000001">
    <property type="protein sequence ID" value="STZ27840.1"/>
    <property type="molecule type" value="Genomic_DNA"/>
</dbReference>
<evidence type="ECO:0000256" key="6">
    <source>
        <dbReference type="ARBA" id="ARBA00023012"/>
    </source>
</evidence>
<keyword evidence="5 9" id="KW-0418">Kinase</keyword>
<evidence type="ECO:0000256" key="2">
    <source>
        <dbReference type="ARBA" id="ARBA00012438"/>
    </source>
</evidence>
<dbReference type="GO" id="GO:0000155">
    <property type="term" value="F:phosphorelay sensor kinase activity"/>
    <property type="evidence" value="ECO:0007669"/>
    <property type="project" value="InterPro"/>
</dbReference>
<comment type="catalytic activity">
    <reaction evidence="1">
        <text>ATP + protein L-histidine = ADP + protein N-phospho-L-histidine.</text>
        <dbReference type="EC" id="2.7.13.3"/>
    </reaction>
</comment>
<dbReference type="GO" id="GO:0005886">
    <property type="term" value="C:plasma membrane"/>
    <property type="evidence" value="ECO:0007669"/>
    <property type="project" value="TreeGrafter"/>
</dbReference>
<dbReference type="InterPro" id="IPR005467">
    <property type="entry name" value="His_kinase_dom"/>
</dbReference>
<dbReference type="SMART" id="SM00387">
    <property type="entry name" value="HATPase_c"/>
    <property type="match status" value="1"/>
</dbReference>
<keyword evidence="7" id="KW-0472">Membrane</keyword>
<dbReference type="InterPro" id="IPR036890">
    <property type="entry name" value="HATPase_C_sf"/>
</dbReference>
<evidence type="ECO:0000313" key="10">
    <source>
        <dbReference type="Proteomes" id="UP000255024"/>
    </source>
</evidence>
<keyword evidence="10" id="KW-1185">Reference proteome</keyword>
<gene>
    <name evidence="9" type="primary">cusS</name>
    <name evidence="9" type="ORF">NCTC11179_01377</name>
</gene>
<evidence type="ECO:0000256" key="4">
    <source>
        <dbReference type="ARBA" id="ARBA00022679"/>
    </source>
</evidence>
<dbReference type="AlphaFoldDB" id="A0A378RQA0"/>
<dbReference type="EC" id="2.7.13.3" evidence="2"/>
<dbReference type="InterPro" id="IPR050351">
    <property type="entry name" value="BphY/WalK/GraS-like"/>
</dbReference>
<dbReference type="SMART" id="SM00388">
    <property type="entry name" value="HisKA"/>
    <property type="match status" value="1"/>
</dbReference>
<keyword evidence="6" id="KW-0902">Two-component regulatory system</keyword>
<dbReference type="PROSITE" id="PS50109">
    <property type="entry name" value="HIS_KIN"/>
    <property type="match status" value="1"/>
</dbReference>
<feature type="transmembrane region" description="Helical" evidence="7">
    <location>
        <begin position="12"/>
        <end position="31"/>
    </location>
</feature>
<dbReference type="Pfam" id="PF02518">
    <property type="entry name" value="HATPase_c"/>
    <property type="match status" value="1"/>
</dbReference>
<dbReference type="SUPFAM" id="SSF47384">
    <property type="entry name" value="Homodimeric domain of signal transducing histidine kinase"/>
    <property type="match status" value="1"/>
</dbReference>
<dbReference type="Pfam" id="PF00512">
    <property type="entry name" value="HisKA"/>
    <property type="match status" value="1"/>
</dbReference>
<dbReference type="InterPro" id="IPR003661">
    <property type="entry name" value="HisK_dim/P_dom"/>
</dbReference>
<dbReference type="Proteomes" id="UP000255024">
    <property type="component" value="Unassembled WGS sequence"/>
</dbReference>